<organism evidence="2 3">
    <name type="scientific">Vibrio ostreae</name>
    <dbReference type="NCBI Taxonomy" id="2841925"/>
    <lineage>
        <taxon>Bacteria</taxon>
        <taxon>Pseudomonadati</taxon>
        <taxon>Pseudomonadota</taxon>
        <taxon>Gammaproteobacteria</taxon>
        <taxon>Vibrionales</taxon>
        <taxon>Vibrionaceae</taxon>
        <taxon>Vibrio</taxon>
    </lineage>
</organism>
<keyword evidence="2" id="KW-0540">Nuclease</keyword>
<sequence length="289" mass="33272">MIKIKLSEDYSYNDVLELCAEGITGNAQLRKQVYNERANFLPFKDEYEQAATKSQLFSIPSIDTSTTQNPNVIGPLKKNDLERLYTQYFADKNKPARKVYDAIKNSAKESCPFCGGIGTPKNVDHFLPKAHFPQFSVLPFNLVPACRDCNMESKGHGYAIKEEEQIIHPYFEAAHFFNEQWIFANYSAGTGDDDPGFFEYCVVPPVTWSETDKKRVEKYFKDFDLATRYATQAAKHLKTVLAQINRNLNKNVPVEEIIEDLLEPVLDECEFVNHWQYAMYQGLIRFLTE</sequence>
<dbReference type="GO" id="GO:0004519">
    <property type="term" value="F:endonuclease activity"/>
    <property type="evidence" value="ECO:0007669"/>
    <property type="project" value="UniProtKB-KW"/>
</dbReference>
<gene>
    <name evidence="2" type="ORF">KNV97_18725</name>
</gene>
<dbReference type="KEGG" id="vos:KNV97_18725"/>
<name>A0A975U968_9VIBR</name>
<evidence type="ECO:0000259" key="1">
    <source>
        <dbReference type="SMART" id="SM00507"/>
    </source>
</evidence>
<feature type="domain" description="HNH nuclease" evidence="1">
    <location>
        <begin position="98"/>
        <end position="151"/>
    </location>
</feature>
<dbReference type="AlphaFoldDB" id="A0A975U968"/>
<evidence type="ECO:0000313" key="2">
    <source>
        <dbReference type="EMBL" id="QXO17393.1"/>
    </source>
</evidence>
<keyword evidence="3" id="KW-1185">Reference proteome</keyword>
<accession>A0A975U968</accession>
<dbReference type="EMBL" id="CP076643">
    <property type="protein sequence ID" value="QXO17393.1"/>
    <property type="molecule type" value="Genomic_DNA"/>
</dbReference>
<dbReference type="SMART" id="SM00507">
    <property type="entry name" value="HNHc"/>
    <property type="match status" value="1"/>
</dbReference>
<protein>
    <submittedName>
        <fullName evidence="2">HNH endonuclease</fullName>
    </submittedName>
</protein>
<keyword evidence="2" id="KW-0255">Endonuclease</keyword>
<reference evidence="2" key="1">
    <citation type="submission" date="2021-06" db="EMBL/GenBank/DDBJ databases">
        <title>Vibrio nov. sp., novel gut bacterium isolated from Yellow Sea oyster.</title>
        <authorList>
            <person name="Muhammad N."/>
            <person name="Nguyen T.H."/>
            <person name="Lee Y.-J."/>
            <person name="Ko J."/>
            <person name="Kim S.-G."/>
        </authorList>
    </citation>
    <scope>NUCLEOTIDE SEQUENCE</scope>
    <source>
        <strain evidence="2">OG9-811</strain>
    </source>
</reference>
<evidence type="ECO:0000313" key="3">
    <source>
        <dbReference type="Proteomes" id="UP000694232"/>
    </source>
</evidence>
<keyword evidence="2" id="KW-0378">Hydrolase</keyword>
<dbReference type="RefSeq" id="WP_218562563.1">
    <property type="nucleotide sequence ID" value="NZ_CP076643.1"/>
</dbReference>
<dbReference type="CDD" id="cd00085">
    <property type="entry name" value="HNHc"/>
    <property type="match status" value="1"/>
</dbReference>
<dbReference type="InterPro" id="IPR003615">
    <property type="entry name" value="HNH_nuc"/>
</dbReference>
<proteinExistence type="predicted"/>
<dbReference type="Proteomes" id="UP000694232">
    <property type="component" value="Chromosome 1"/>
</dbReference>